<dbReference type="InterPro" id="IPR005133">
    <property type="entry name" value="PhaG_MnhG_YufB"/>
</dbReference>
<dbReference type="GO" id="GO:0015385">
    <property type="term" value="F:sodium:proton antiporter activity"/>
    <property type="evidence" value="ECO:0007669"/>
    <property type="project" value="TreeGrafter"/>
</dbReference>
<protein>
    <submittedName>
        <fullName evidence="3">Na(+) H(+) antiporter subunit G</fullName>
    </submittedName>
</protein>
<accession>A0A6J4U6S9</accession>
<reference evidence="3" key="1">
    <citation type="submission" date="2020-02" db="EMBL/GenBank/DDBJ databases">
        <authorList>
            <person name="Meier V. D."/>
        </authorList>
    </citation>
    <scope>NUCLEOTIDE SEQUENCE</scope>
    <source>
        <strain evidence="3">AVDCRST_MAG88</strain>
    </source>
</reference>
<dbReference type="EMBL" id="CADCWM010000028">
    <property type="protein sequence ID" value="CAA9541876.1"/>
    <property type="molecule type" value="Genomic_DNA"/>
</dbReference>
<feature type="region of interest" description="Disordered" evidence="1">
    <location>
        <begin position="97"/>
        <end position="118"/>
    </location>
</feature>
<feature type="transmembrane region" description="Helical" evidence="2">
    <location>
        <begin position="6"/>
        <end position="29"/>
    </location>
</feature>
<dbReference type="PANTHER" id="PTHR34703">
    <property type="entry name" value="ANTIPORTER SUBUNIT MNHG2-RELATED"/>
    <property type="match status" value="1"/>
</dbReference>
<feature type="transmembrane region" description="Helical" evidence="2">
    <location>
        <begin position="41"/>
        <end position="60"/>
    </location>
</feature>
<name>A0A6J4U6S9_9BACT</name>
<sequence>MPQSFLPWVADVLVIVGLLILSIAIYGMVRMPDLYTRLHAASKAAFLGILPLLFVAATTGGPASRFRAFLIAVCLLLTTPVAAHAIAQAAYRTREPLETPGAVDESGRRLPEREPGPT</sequence>
<feature type="transmembrane region" description="Helical" evidence="2">
    <location>
        <begin position="66"/>
        <end position="87"/>
    </location>
</feature>
<gene>
    <name evidence="3" type="ORF">AVDCRST_MAG88-82</name>
</gene>
<evidence type="ECO:0000313" key="3">
    <source>
        <dbReference type="EMBL" id="CAA9541876.1"/>
    </source>
</evidence>
<keyword evidence="2" id="KW-0812">Transmembrane</keyword>
<dbReference type="NCBIfam" id="TIGR01300">
    <property type="entry name" value="CPA3_mnhG_phaG"/>
    <property type="match status" value="1"/>
</dbReference>
<dbReference type="PANTHER" id="PTHR34703:SF1">
    <property type="entry name" value="ANTIPORTER SUBUNIT MNHG2-RELATED"/>
    <property type="match status" value="1"/>
</dbReference>
<keyword evidence="2" id="KW-0472">Membrane</keyword>
<keyword evidence="2" id="KW-1133">Transmembrane helix</keyword>
<dbReference type="Pfam" id="PF03334">
    <property type="entry name" value="PhaG_MnhG_YufB"/>
    <property type="match status" value="1"/>
</dbReference>
<organism evidence="3">
    <name type="scientific">uncultured Thermomicrobiales bacterium</name>
    <dbReference type="NCBI Taxonomy" id="1645740"/>
    <lineage>
        <taxon>Bacteria</taxon>
        <taxon>Pseudomonadati</taxon>
        <taxon>Thermomicrobiota</taxon>
        <taxon>Thermomicrobia</taxon>
        <taxon>Thermomicrobiales</taxon>
        <taxon>environmental samples</taxon>
    </lineage>
</organism>
<evidence type="ECO:0000256" key="2">
    <source>
        <dbReference type="SAM" id="Phobius"/>
    </source>
</evidence>
<dbReference type="AlphaFoldDB" id="A0A6J4U6S9"/>
<evidence type="ECO:0000256" key="1">
    <source>
        <dbReference type="SAM" id="MobiDB-lite"/>
    </source>
</evidence>
<proteinExistence type="predicted"/>
<feature type="compositionally biased region" description="Basic and acidic residues" evidence="1">
    <location>
        <begin position="105"/>
        <end position="118"/>
    </location>
</feature>